<evidence type="ECO:0000256" key="1">
    <source>
        <dbReference type="ARBA" id="ARBA00004305"/>
    </source>
</evidence>
<reference evidence="19" key="1">
    <citation type="submission" date="2021-04" db="EMBL/GenBank/DDBJ databases">
        <authorList>
            <consortium name="Molecular Ecology Group"/>
        </authorList>
    </citation>
    <scope>NUCLEOTIDE SEQUENCE</scope>
</reference>
<feature type="domain" description="FDX-ACB" evidence="18">
    <location>
        <begin position="354"/>
        <end position="445"/>
    </location>
</feature>
<comment type="caution">
    <text evidence="19">The sequence shown here is derived from an EMBL/GenBank/DDBJ whole genome shotgun (WGS) entry which is preliminary data.</text>
</comment>
<dbReference type="InterPro" id="IPR045864">
    <property type="entry name" value="aa-tRNA-synth_II/BPL/LPL"/>
</dbReference>
<dbReference type="AlphaFoldDB" id="A0A8S3ZJV2"/>
<evidence type="ECO:0000256" key="8">
    <source>
        <dbReference type="ARBA" id="ARBA00022917"/>
    </source>
</evidence>
<keyword evidence="6" id="KW-0547">Nucleotide-binding</keyword>
<protein>
    <recommendedName>
        <fullName evidence="16">Phenylalanine--tRNA ligase, mitochondrial</fullName>
        <ecNumber evidence="4">6.1.1.20</ecNumber>
    </recommendedName>
    <alternativeName>
        <fullName evidence="13">Phenylalanyl-tRNA synthetase</fullName>
    </alternativeName>
</protein>
<keyword evidence="8" id="KW-0648">Protein biosynthesis</keyword>
<evidence type="ECO:0000256" key="6">
    <source>
        <dbReference type="ARBA" id="ARBA00022741"/>
    </source>
</evidence>
<organism evidence="19 20">
    <name type="scientific">Candidula unifasciata</name>
    <dbReference type="NCBI Taxonomy" id="100452"/>
    <lineage>
        <taxon>Eukaryota</taxon>
        <taxon>Metazoa</taxon>
        <taxon>Spiralia</taxon>
        <taxon>Lophotrochozoa</taxon>
        <taxon>Mollusca</taxon>
        <taxon>Gastropoda</taxon>
        <taxon>Heterobranchia</taxon>
        <taxon>Euthyneura</taxon>
        <taxon>Panpulmonata</taxon>
        <taxon>Eupulmonata</taxon>
        <taxon>Stylommatophora</taxon>
        <taxon>Helicina</taxon>
        <taxon>Helicoidea</taxon>
        <taxon>Geomitridae</taxon>
        <taxon>Candidula</taxon>
    </lineage>
</organism>
<evidence type="ECO:0000256" key="9">
    <source>
        <dbReference type="ARBA" id="ARBA00022946"/>
    </source>
</evidence>
<dbReference type="PANTHER" id="PTHR11538:SF41">
    <property type="entry name" value="PHENYLALANINE--TRNA LIGASE, MITOCHONDRIAL"/>
    <property type="match status" value="1"/>
</dbReference>
<dbReference type="SUPFAM" id="SSF55681">
    <property type="entry name" value="Class II aaRS and biotin synthetases"/>
    <property type="match status" value="1"/>
</dbReference>
<keyword evidence="12" id="KW-0030">Aminoacyl-tRNA synthetase</keyword>
<gene>
    <name evidence="19" type="ORF">CUNI_LOCUS15365</name>
</gene>
<dbReference type="OrthoDB" id="4457at2759"/>
<dbReference type="SUPFAM" id="SSF54991">
    <property type="entry name" value="Anticodon-binding domain of PheRS"/>
    <property type="match status" value="1"/>
</dbReference>
<evidence type="ECO:0000259" key="17">
    <source>
        <dbReference type="PROSITE" id="PS50862"/>
    </source>
</evidence>
<dbReference type="InterPro" id="IPR006195">
    <property type="entry name" value="aa-tRNA-synth_II"/>
</dbReference>
<keyword evidence="20" id="KW-1185">Reference proteome</keyword>
<comment type="similarity">
    <text evidence="2">Belongs to the class-II aminoacyl-tRNA synthetase family.</text>
</comment>
<evidence type="ECO:0000256" key="11">
    <source>
        <dbReference type="ARBA" id="ARBA00023128"/>
    </source>
</evidence>
<dbReference type="EC" id="6.1.1.20" evidence="4"/>
<evidence type="ECO:0000256" key="14">
    <source>
        <dbReference type="ARBA" id="ARBA00049255"/>
    </source>
</evidence>
<evidence type="ECO:0000256" key="5">
    <source>
        <dbReference type="ARBA" id="ARBA00022598"/>
    </source>
</evidence>
<comment type="catalytic activity">
    <reaction evidence="14">
        <text>tRNA(Phe) + L-phenylalanine + ATP = L-phenylalanyl-tRNA(Phe) + AMP + diphosphate + H(+)</text>
        <dbReference type="Rhea" id="RHEA:19413"/>
        <dbReference type="Rhea" id="RHEA-COMP:9668"/>
        <dbReference type="Rhea" id="RHEA-COMP:9699"/>
        <dbReference type="ChEBI" id="CHEBI:15378"/>
        <dbReference type="ChEBI" id="CHEBI:30616"/>
        <dbReference type="ChEBI" id="CHEBI:33019"/>
        <dbReference type="ChEBI" id="CHEBI:58095"/>
        <dbReference type="ChEBI" id="CHEBI:78442"/>
        <dbReference type="ChEBI" id="CHEBI:78531"/>
        <dbReference type="ChEBI" id="CHEBI:456215"/>
        <dbReference type="EC" id="6.1.1.20"/>
    </reaction>
</comment>
<evidence type="ECO:0000256" key="13">
    <source>
        <dbReference type="ARBA" id="ARBA00031194"/>
    </source>
</evidence>
<keyword evidence="5" id="KW-0436">Ligase</keyword>
<name>A0A8S3ZJV2_9EUPU</name>
<evidence type="ECO:0000256" key="15">
    <source>
        <dbReference type="ARBA" id="ARBA00060211"/>
    </source>
</evidence>
<comment type="subunit">
    <text evidence="3">Monomer.</text>
</comment>
<dbReference type="PANTHER" id="PTHR11538">
    <property type="entry name" value="PHENYLALANYL-TRNA SYNTHETASE"/>
    <property type="match status" value="1"/>
</dbReference>
<keyword evidence="7" id="KW-0067">ATP-binding</keyword>
<sequence>MSLTRCWRLWPTADKTVLPCRWLYASLHTSSICKKSHKKLQYSIGNTIEILGKSYETDHLTNTTPAILKKVGTNLHNTPGHPLNHICRRIETYFNSAYVRRGNPRFSVYNRLSPVVTHEQNFDSLLVPANHVSRSPQDSYYINSEYMLRAHTSAHQRDLVRTGLDAFMVIGDVYRRDAIDSTHYPVFHQLEAVQLFSDFELFSDMPNPESMSLFEPGVRDDNKQERHTLQTALLLEQTLKSCLEGLMRALFGQDLQMRWVGAYFPFTHPSWELEIFYQGEWVEMLGCGVMEQKLVDSAGATDKAGWAFGLGLERLAMKLYSIPDIRLFWSTDSGFLTQFKNKNFDEPITYKPVSKHPQCVNDISFWIPESFSSNDFYDLVRSVAGDLVEQVTLIDEFVHPKTGRGSHCYRLVYRHMEKALTQEEVNSIHQQIEASAAEQLDVQIR</sequence>
<feature type="domain" description="Aminoacyl-transfer RNA synthetases class-II family profile" evidence="17">
    <location>
        <begin position="88"/>
        <end position="352"/>
    </location>
</feature>
<comment type="function">
    <text evidence="15">Is responsible for the charging of tRNA(Phe) with phenylalanine in mitochondrial translation. To a lesser extent, also catalyzes direct attachment of m-Tyr (an oxidized version of Phe) to tRNA(Phe), thereby opening the way for delivery of the misacylated tRNA to the ribosome and incorporation of ROS-damaged amino acid into proteins.</text>
</comment>
<evidence type="ECO:0000256" key="12">
    <source>
        <dbReference type="ARBA" id="ARBA00023146"/>
    </source>
</evidence>
<dbReference type="InterPro" id="IPR002319">
    <property type="entry name" value="Phenylalanyl-tRNA_Synthase"/>
</dbReference>
<dbReference type="InterPro" id="IPR005121">
    <property type="entry name" value="Fdx_antiC-bd"/>
</dbReference>
<keyword evidence="9" id="KW-0809">Transit peptide</keyword>
<dbReference type="GO" id="GO:0004826">
    <property type="term" value="F:phenylalanine-tRNA ligase activity"/>
    <property type="evidence" value="ECO:0007669"/>
    <property type="project" value="UniProtKB-EC"/>
</dbReference>
<dbReference type="GO" id="GO:0006432">
    <property type="term" value="P:phenylalanyl-tRNA aminoacylation"/>
    <property type="evidence" value="ECO:0007669"/>
    <property type="project" value="InterPro"/>
</dbReference>
<dbReference type="GO" id="GO:0005524">
    <property type="term" value="F:ATP binding"/>
    <property type="evidence" value="ECO:0007669"/>
    <property type="project" value="UniProtKB-KW"/>
</dbReference>
<dbReference type="InterPro" id="IPR004530">
    <property type="entry name" value="Phe-tRNA-synth_IIc_mito"/>
</dbReference>
<dbReference type="SMART" id="SM00896">
    <property type="entry name" value="FDX-ACB"/>
    <property type="match status" value="1"/>
</dbReference>
<dbReference type="NCBIfam" id="TIGR00469">
    <property type="entry name" value="pheS_mito"/>
    <property type="match status" value="1"/>
</dbReference>
<evidence type="ECO:0000256" key="16">
    <source>
        <dbReference type="ARBA" id="ARBA00073229"/>
    </source>
</evidence>
<dbReference type="Gene3D" id="3.30.930.10">
    <property type="entry name" value="Bira Bifunctional Protein, Domain 2"/>
    <property type="match status" value="1"/>
</dbReference>
<dbReference type="Gene3D" id="3.30.70.380">
    <property type="entry name" value="Ferrodoxin-fold anticodon-binding domain"/>
    <property type="match status" value="1"/>
</dbReference>
<dbReference type="FunFam" id="3.30.930.10:FF:000041">
    <property type="entry name" value="Phenylalanyl-tRNA synthetase 2, mitochondrial"/>
    <property type="match status" value="1"/>
</dbReference>
<evidence type="ECO:0000256" key="3">
    <source>
        <dbReference type="ARBA" id="ARBA00011245"/>
    </source>
</evidence>
<accession>A0A8S3ZJV2</accession>
<keyword evidence="11" id="KW-0496">Mitochondrion</keyword>
<evidence type="ECO:0000256" key="4">
    <source>
        <dbReference type="ARBA" id="ARBA00012814"/>
    </source>
</evidence>
<evidence type="ECO:0000259" key="18">
    <source>
        <dbReference type="PROSITE" id="PS51447"/>
    </source>
</evidence>
<dbReference type="GO" id="GO:0000049">
    <property type="term" value="F:tRNA binding"/>
    <property type="evidence" value="ECO:0007669"/>
    <property type="project" value="InterPro"/>
</dbReference>
<dbReference type="EMBL" id="CAJHNH020003685">
    <property type="protein sequence ID" value="CAG5129807.1"/>
    <property type="molecule type" value="Genomic_DNA"/>
</dbReference>
<comment type="subcellular location">
    <subcellularLocation>
        <location evidence="1">Mitochondrion matrix</location>
    </subcellularLocation>
</comment>
<evidence type="ECO:0000313" key="20">
    <source>
        <dbReference type="Proteomes" id="UP000678393"/>
    </source>
</evidence>
<evidence type="ECO:0000256" key="2">
    <source>
        <dbReference type="ARBA" id="ARBA00008226"/>
    </source>
</evidence>
<dbReference type="PROSITE" id="PS50862">
    <property type="entry name" value="AA_TRNA_LIGASE_II"/>
    <property type="match status" value="1"/>
</dbReference>
<dbReference type="PROSITE" id="PS51447">
    <property type="entry name" value="FDX_ACB"/>
    <property type="match status" value="1"/>
</dbReference>
<evidence type="ECO:0000313" key="19">
    <source>
        <dbReference type="EMBL" id="CAG5129807.1"/>
    </source>
</evidence>
<dbReference type="Proteomes" id="UP000678393">
    <property type="component" value="Unassembled WGS sequence"/>
</dbReference>
<evidence type="ECO:0000256" key="10">
    <source>
        <dbReference type="ARBA" id="ARBA00022990"/>
    </source>
</evidence>
<proteinExistence type="inferred from homology"/>
<dbReference type="InterPro" id="IPR036690">
    <property type="entry name" value="Fdx_antiC-bd_sf"/>
</dbReference>
<dbReference type="FunFam" id="3.30.70.380:FF:000002">
    <property type="entry name" value="phenylalanine--tRNA ligase, mitochondrial"/>
    <property type="match status" value="1"/>
</dbReference>
<dbReference type="Pfam" id="PF01409">
    <property type="entry name" value="tRNA-synt_2d"/>
    <property type="match status" value="2"/>
</dbReference>
<dbReference type="CDD" id="cd00496">
    <property type="entry name" value="PheRS_alpha_core"/>
    <property type="match status" value="1"/>
</dbReference>
<evidence type="ECO:0000256" key="7">
    <source>
        <dbReference type="ARBA" id="ARBA00022840"/>
    </source>
</evidence>
<dbReference type="Pfam" id="PF03147">
    <property type="entry name" value="FDX-ACB"/>
    <property type="match status" value="1"/>
</dbReference>
<dbReference type="GO" id="GO:0005759">
    <property type="term" value="C:mitochondrial matrix"/>
    <property type="evidence" value="ECO:0007669"/>
    <property type="project" value="UniProtKB-SubCell"/>
</dbReference>
<keyword evidence="10" id="KW-0007">Acetylation</keyword>